<keyword evidence="3" id="KW-0804">Transcription</keyword>
<evidence type="ECO:0000313" key="6">
    <source>
        <dbReference type="Proteomes" id="UP001500353"/>
    </source>
</evidence>
<gene>
    <name evidence="5" type="ORF">GCM10023210_10290</name>
</gene>
<dbReference type="PRINTS" id="PR00032">
    <property type="entry name" value="HTHARAC"/>
</dbReference>
<protein>
    <recommendedName>
        <fullName evidence="4">HTH araC/xylS-type domain-containing protein</fullName>
    </recommendedName>
</protein>
<evidence type="ECO:0000259" key="4">
    <source>
        <dbReference type="PROSITE" id="PS01124"/>
    </source>
</evidence>
<dbReference type="SMART" id="SM00342">
    <property type="entry name" value="HTH_ARAC"/>
    <property type="match status" value="1"/>
</dbReference>
<comment type="caution">
    <text evidence="5">The sequence shown here is derived from an EMBL/GenBank/DDBJ whole genome shotgun (WGS) entry which is preliminary data.</text>
</comment>
<dbReference type="PANTHER" id="PTHR43280:SF32">
    <property type="entry name" value="TRANSCRIPTIONAL REGULATORY PROTEIN"/>
    <property type="match status" value="1"/>
</dbReference>
<sequence>MIQIHYKELKQVKEYASLLNITPLYLNEIVKEITGFSASHWIHQEIILEAQRLLYYTDLDIKQIAFQLGYEDHAYFSRFFKKNTGNTASQFRERKPLFVQ</sequence>
<feature type="domain" description="HTH araC/xylS-type" evidence="4">
    <location>
        <begin position="1"/>
        <end position="94"/>
    </location>
</feature>
<organism evidence="5 6">
    <name type="scientific">Chryseobacterium ginsengisoli</name>
    <dbReference type="NCBI Taxonomy" id="363853"/>
    <lineage>
        <taxon>Bacteria</taxon>
        <taxon>Pseudomonadati</taxon>
        <taxon>Bacteroidota</taxon>
        <taxon>Flavobacteriia</taxon>
        <taxon>Flavobacteriales</taxon>
        <taxon>Weeksellaceae</taxon>
        <taxon>Chryseobacterium group</taxon>
        <taxon>Chryseobacterium</taxon>
    </lineage>
</organism>
<dbReference type="Gene3D" id="1.10.10.60">
    <property type="entry name" value="Homeodomain-like"/>
    <property type="match status" value="1"/>
</dbReference>
<dbReference type="InterPro" id="IPR020449">
    <property type="entry name" value="Tscrpt_reg_AraC-type_HTH"/>
</dbReference>
<dbReference type="Pfam" id="PF12833">
    <property type="entry name" value="HTH_18"/>
    <property type="match status" value="1"/>
</dbReference>
<name>A0ABP9M1A8_9FLAO</name>
<dbReference type="EMBL" id="BAABHX010000002">
    <property type="protein sequence ID" value="GAA5087448.1"/>
    <property type="molecule type" value="Genomic_DNA"/>
</dbReference>
<accession>A0ABP9M1A8</accession>
<dbReference type="SUPFAM" id="SSF46689">
    <property type="entry name" value="Homeodomain-like"/>
    <property type="match status" value="1"/>
</dbReference>
<proteinExistence type="predicted"/>
<reference evidence="6" key="1">
    <citation type="journal article" date="2019" name="Int. J. Syst. Evol. Microbiol.">
        <title>The Global Catalogue of Microorganisms (GCM) 10K type strain sequencing project: providing services to taxonomists for standard genome sequencing and annotation.</title>
        <authorList>
            <consortium name="The Broad Institute Genomics Platform"/>
            <consortium name="The Broad Institute Genome Sequencing Center for Infectious Disease"/>
            <person name="Wu L."/>
            <person name="Ma J."/>
        </authorList>
    </citation>
    <scope>NUCLEOTIDE SEQUENCE [LARGE SCALE GENOMIC DNA]</scope>
    <source>
        <strain evidence="6">JCM 18019</strain>
    </source>
</reference>
<evidence type="ECO:0000256" key="3">
    <source>
        <dbReference type="ARBA" id="ARBA00023163"/>
    </source>
</evidence>
<dbReference type="Proteomes" id="UP001500353">
    <property type="component" value="Unassembled WGS sequence"/>
</dbReference>
<dbReference type="PANTHER" id="PTHR43280">
    <property type="entry name" value="ARAC-FAMILY TRANSCRIPTIONAL REGULATOR"/>
    <property type="match status" value="1"/>
</dbReference>
<keyword evidence="6" id="KW-1185">Reference proteome</keyword>
<keyword evidence="1" id="KW-0805">Transcription regulation</keyword>
<evidence type="ECO:0000313" key="5">
    <source>
        <dbReference type="EMBL" id="GAA5087448.1"/>
    </source>
</evidence>
<dbReference type="RefSeq" id="WP_345200761.1">
    <property type="nucleotide sequence ID" value="NZ_BAABHX010000002.1"/>
</dbReference>
<evidence type="ECO:0000256" key="2">
    <source>
        <dbReference type="ARBA" id="ARBA00023125"/>
    </source>
</evidence>
<keyword evidence="2" id="KW-0238">DNA-binding</keyword>
<dbReference type="InterPro" id="IPR009057">
    <property type="entry name" value="Homeodomain-like_sf"/>
</dbReference>
<dbReference type="InterPro" id="IPR018060">
    <property type="entry name" value="HTH_AraC"/>
</dbReference>
<evidence type="ECO:0000256" key="1">
    <source>
        <dbReference type="ARBA" id="ARBA00023015"/>
    </source>
</evidence>
<dbReference type="PROSITE" id="PS01124">
    <property type="entry name" value="HTH_ARAC_FAMILY_2"/>
    <property type="match status" value="1"/>
</dbReference>